<dbReference type="Gene3D" id="3.30.43.10">
    <property type="entry name" value="Uridine Diphospho-n-acetylenolpyruvylglucosamine Reductase, domain 2"/>
    <property type="match status" value="1"/>
</dbReference>
<evidence type="ECO:0000313" key="6">
    <source>
        <dbReference type="Proteomes" id="UP000199051"/>
    </source>
</evidence>
<dbReference type="RefSeq" id="WP_092779482.1">
    <property type="nucleotide sequence ID" value="NZ_FOGI01000007.1"/>
</dbReference>
<dbReference type="GO" id="GO:0016491">
    <property type="term" value="F:oxidoreductase activity"/>
    <property type="evidence" value="ECO:0007669"/>
    <property type="project" value="UniProtKB-KW"/>
</dbReference>
<keyword evidence="1" id="KW-0285">Flavoprotein</keyword>
<dbReference type="SUPFAM" id="SSF56176">
    <property type="entry name" value="FAD-binding/transporter-associated domain-like"/>
    <property type="match status" value="1"/>
</dbReference>
<evidence type="ECO:0000256" key="2">
    <source>
        <dbReference type="ARBA" id="ARBA00022827"/>
    </source>
</evidence>
<dbReference type="SMART" id="SM01092">
    <property type="entry name" value="CO_deh_flav_C"/>
    <property type="match status" value="1"/>
</dbReference>
<dbReference type="Gene3D" id="3.30.465.10">
    <property type="match status" value="1"/>
</dbReference>
<dbReference type="PANTHER" id="PTHR42659:SF2">
    <property type="entry name" value="XANTHINE DEHYDROGENASE SUBUNIT C-RELATED"/>
    <property type="match status" value="1"/>
</dbReference>
<dbReference type="SUPFAM" id="SSF55447">
    <property type="entry name" value="CO dehydrogenase flavoprotein C-terminal domain-like"/>
    <property type="match status" value="1"/>
</dbReference>
<reference evidence="6" key="1">
    <citation type="submission" date="2016-10" db="EMBL/GenBank/DDBJ databases">
        <authorList>
            <person name="Varghese N."/>
            <person name="Submissions S."/>
        </authorList>
    </citation>
    <scope>NUCLEOTIDE SEQUENCE [LARGE SCALE GENOMIC DNA]</scope>
    <source>
        <strain evidence="6">DSM 44260</strain>
    </source>
</reference>
<keyword evidence="3" id="KW-0560">Oxidoreductase</keyword>
<dbReference type="Gene3D" id="3.30.390.50">
    <property type="entry name" value="CO dehydrogenase flavoprotein, C-terminal domain"/>
    <property type="match status" value="1"/>
</dbReference>
<dbReference type="STRING" id="155974.SAMN04487818_107188"/>
<accession>A0A1H9UEZ7</accession>
<dbReference type="Pfam" id="PF03450">
    <property type="entry name" value="CO_deh_flav_C"/>
    <property type="match status" value="1"/>
</dbReference>
<feature type="domain" description="FAD-binding PCMH-type" evidence="4">
    <location>
        <begin position="1"/>
        <end position="177"/>
    </location>
</feature>
<dbReference type="GO" id="GO:0071949">
    <property type="term" value="F:FAD binding"/>
    <property type="evidence" value="ECO:0007669"/>
    <property type="project" value="InterPro"/>
</dbReference>
<dbReference type="InterPro" id="IPR016166">
    <property type="entry name" value="FAD-bd_PCMH"/>
</dbReference>
<dbReference type="InterPro" id="IPR016167">
    <property type="entry name" value="FAD-bd_PCMH_sub1"/>
</dbReference>
<dbReference type="Pfam" id="PF00941">
    <property type="entry name" value="FAD_binding_5"/>
    <property type="match status" value="1"/>
</dbReference>
<evidence type="ECO:0000256" key="1">
    <source>
        <dbReference type="ARBA" id="ARBA00022630"/>
    </source>
</evidence>
<dbReference type="InterPro" id="IPR005107">
    <property type="entry name" value="CO_DH_flav_C"/>
</dbReference>
<dbReference type="FunFam" id="3.30.465.10:FF:000017">
    <property type="entry name" value="Xanthine dehydrogenase, FAD binding subunit"/>
    <property type="match status" value="1"/>
</dbReference>
<dbReference type="AlphaFoldDB" id="A0A1H9UEZ7"/>
<dbReference type="EMBL" id="FOGI01000007">
    <property type="protein sequence ID" value="SES07841.1"/>
    <property type="molecule type" value="Genomic_DNA"/>
</dbReference>
<keyword evidence="2" id="KW-0274">FAD</keyword>
<sequence length="284" mass="29609">MIPAAFDYTAPSTVDEAVRALADAGEEAKVIAGGQSLIPVLRMRLAAPTTLVDIGRIPELRGIRDEGDALLIGATTTHYEVQRDPSVREHALLLKAATDTVADPQVRHRGTFGGAVAHADPAGDLLAPVLALDAELVLHGLEGPRTVAAADFFVDYFTTALRQDEILVGVRVPKHTGWGAHYEKFSRVAQAWSIVAVAAAVRVEGGVIAEARVGLTNMSSVPVRARAVESALVGQPATAEAIRAAAAHAAEGTSPTADGNADTAYRQHLARVLTSRAITAATGV</sequence>
<dbReference type="PROSITE" id="PS51387">
    <property type="entry name" value="FAD_PCMH"/>
    <property type="match status" value="1"/>
</dbReference>
<evidence type="ECO:0000256" key="3">
    <source>
        <dbReference type="ARBA" id="ARBA00023002"/>
    </source>
</evidence>
<dbReference type="InterPro" id="IPR036318">
    <property type="entry name" value="FAD-bd_PCMH-like_sf"/>
</dbReference>
<evidence type="ECO:0000313" key="5">
    <source>
        <dbReference type="EMBL" id="SES07841.1"/>
    </source>
</evidence>
<dbReference type="PANTHER" id="PTHR42659">
    <property type="entry name" value="XANTHINE DEHYDROGENASE SUBUNIT C-RELATED"/>
    <property type="match status" value="1"/>
</dbReference>
<evidence type="ECO:0000259" key="4">
    <source>
        <dbReference type="PROSITE" id="PS51387"/>
    </source>
</evidence>
<organism evidence="5 6">
    <name type="scientific">Actinokineospora terrae</name>
    <dbReference type="NCBI Taxonomy" id="155974"/>
    <lineage>
        <taxon>Bacteria</taxon>
        <taxon>Bacillati</taxon>
        <taxon>Actinomycetota</taxon>
        <taxon>Actinomycetes</taxon>
        <taxon>Pseudonocardiales</taxon>
        <taxon>Pseudonocardiaceae</taxon>
        <taxon>Actinokineospora</taxon>
    </lineage>
</organism>
<dbReference type="InterPro" id="IPR051312">
    <property type="entry name" value="Diverse_Substr_Oxidored"/>
</dbReference>
<proteinExistence type="predicted"/>
<dbReference type="InterPro" id="IPR036683">
    <property type="entry name" value="CO_DH_flav_C_dom_sf"/>
</dbReference>
<dbReference type="Proteomes" id="UP000199051">
    <property type="component" value="Unassembled WGS sequence"/>
</dbReference>
<protein>
    <submittedName>
        <fullName evidence="5">Carbon-monoxide dehydrogenase medium subunit</fullName>
    </submittedName>
</protein>
<name>A0A1H9UEZ7_9PSEU</name>
<dbReference type="InterPro" id="IPR016169">
    <property type="entry name" value="FAD-bd_PCMH_sub2"/>
</dbReference>
<dbReference type="InterPro" id="IPR002346">
    <property type="entry name" value="Mopterin_DH_FAD-bd"/>
</dbReference>
<gene>
    <name evidence="5" type="ORF">SAMN04487818_107188</name>
</gene>
<keyword evidence="6" id="KW-1185">Reference proteome</keyword>